<proteinExistence type="predicted"/>
<comment type="caution">
    <text evidence="2">The sequence shown here is derived from an EMBL/GenBank/DDBJ whole genome shotgun (WGS) entry which is preliminary data.</text>
</comment>
<dbReference type="Proteomes" id="UP001465755">
    <property type="component" value="Unassembled WGS sequence"/>
</dbReference>
<name>A0AAW1NXQ8_9CHLO</name>
<keyword evidence="3" id="KW-1185">Reference proteome</keyword>
<gene>
    <name evidence="2" type="ORF">WJX73_002422</name>
</gene>
<protein>
    <submittedName>
        <fullName evidence="2">Uncharacterized protein</fullName>
    </submittedName>
</protein>
<sequence>MPAWIPPSLKAEQATGIGKQSRRRTGIVAQTDASHARPTRLSATLAPAPLLRCRSMSLVECKVPAGSGALEDGNIAESIQGSQKELKQAQAKEGPASRRATQQGTLYHQSLSMPPLNVVMRRPIIDRVSRFREMQQMWGKDPFLKSGGDSPSQRRPRQGFREAFQSLHLLEAAARTAQPYTGSPQPRLSTRY</sequence>
<dbReference type="EMBL" id="JALJOQ010000067">
    <property type="protein sequence ID" value="KAK9802779.1"/>
    <property type="molecule type" value="Genomic_DNA"/>
</dbReference>
<evidence type="ECO:0000313" key="2">
    <source>
        <dbReference type="EMBL" id="KAK9802779.1"/>
    </source>
</evidence>
<accession>A0AAW1NXQ8</accession>
<feature type="region of interest" description="Disordered" evidence="1">
    <location>
        <begin position="139"/>
        <end position="160"/>
    </location>
</feature>
<evidence type="ECO:0000256" key="1">
    <source>
        <dbReference type="SAM" id="MobiDB-lite"/>
    </source>
</evidence>
<feature type="region of interest" description="Disordered" evidence="1">
    <location>
        <begin position="1"/>
        <end position="37"/>
    </location>
</feature>
<reference evidence="2 3" key="1">
    <citation type="journal article" date="2024" name="Nat. Commun.">
        <title>Phylogenomics reveals the evolutionary origins of lichenization in chlorophyte algae.</title>
        <authorList>
            <person name="Puginier C."/>
            <person name="Libourel C."/>
            <person name="Otte J."/>
            <person name="Skaloud P."/>
            <person name="Haon M."/>
            <person name="Grisel S."/>
            <person name="Petersen M."/>
            <person name="Berrin J.G."/>
            <person name="Delaux P.M."/>
            <person name="Dal Grande F."/>
            <person name="Keller J."/>
        </authorList>
    </citation>
    <scope>NUCLEOTIDE SEQUENCE [LARGE SCALE GENOMIC DNA]</scope>
    <source>
        <strain evidence="2 3">SAG 2036</strain>
    </source>
</reference>
<evidence type="ECO:0000313" key="3">
    <source>
        <dbReference type="Proteomes" id="UP001465755"/>
    </source>
</evidence>
<organism evidence="2 3">
    <name type="scientific">Symbiochloris irregularis</name>
    <dbReference type="NCBI Taxonomy" id="706552"/>
    <lineage>
        <taxon>Eukaryota</taxon>
        <taxon>Viridiplantae</taxon>
        <taxon>Chlorophyta</taxon>
        <taxon>core chlorophytes</taxon>
        <taxon>Trebouxiophyceae</taxon>
        <taxon>Trebouxiales</taxon>
        <taxon>Trebouxiaceae</taxon>
        <taxon>Symbiochloris</taxon>
    </lineage>
</organism>
<dbReference type="AlphaFoldDB" id="A0AAW1NXQ8"/>
<feature type="compositionally biased region" description="Polar residues" evidence="1">
    <location>
        <begin position="99"/>
        <end position="109"/>
    </location>
</feature>
<feature type="region of interest" description="Disordered" evidence="1">
    <location>
        <begin position="87"/>
        <end position="109"/>
    </location>
</feature>